<evidence type="ECO:0000313" key="3">
    <source>
        <dbReference type="EMBL" id="KGM94639.1"/>
    </source>
</evidence>
<accession>A0A0A0HZN0</accession>
<evidence type="ECO:0000313" key="4">
    <source>
        <dbReference type="Proteomes" id="UP000030012"/>
    </source>
</evidence>
<dbReference type="Gene3D" id="3.30.70.260">
    <property type="match status" value="1"/>
</dbReference>
<dbReference type="NCBIfam" id="NF003361">
    <property type="entry name" value="PRK04435.1"/>
    <property type="match status" value="1"/>
</dbReference>
<dbReference type="InterPro" id="IPR002912">
    <property type="entry name" value="ACT_dom"/>
</dbReference>
<sequence>MDKYLIINTKILPEVFEKVLQAKELLRTGKAKDITEASKIVGISRSSYYKYKDFVFSVLEGTHVQKATIGFLLSHKAGTLSRILDRIAQINGNILTINQDIPVNNAASVTITFDISNMVIELNEFLKEMQDMDNVVKVSLIAME</sequence>
<dbReference type="AlphaFoldDB" id="A0A0A0HZN0"/>
<comment type="similarity">
    <text evidence="1">Belongs to the UPF0735 family.</text>
</comment>
<dbReference type="InterPro" id="IPR045865">
    <property type="entry name" value="ACT-like_dom_sf"/>
</dbReference>
<dbReference type="CDD" id="cd04888">
    <property type="entry name" value="ACT_PheB-BS"/>
    <property type="match status" value="1"/>
</dbReference>
<organism evidence="3 4">
    <name type="scientific">Clostridium novyi A str. 4552</name>
    <dbReference type="NCBI Taxonomy" id="1444289"/>
    <lineage>
        <taxon>Bacteria</taxon>
        <taxon>Bacillati</taxon>
        <taxon>Bacillota</taxon>
        <taxon>Clostridia</taxon>
        <taxon>Eubacteriales</taxon>
        <taxon>Clostridiaceae</taxon>
        <taxon>Clostridium</taxon>
    </lineage>
</organism>
<dbReference type="PROSITE" id="PS51671">
    <property type="entry name" value="ACT"/>
    <property type="match status" value="1"/>
</dbReference>
<protein>
    <recommendedName>
        <fullName evidence="1">UPF0735 ACT domain-containing protein Z968_11280</fullName>
    </recommendedName>
</protein>
<comment type="caution">
    <text evidence="3">The sequence shown here is derived from an EMBL/GenBank/DDBJ whole genome shotgun (WGS) entry which is preliminary data.</text>
</comment>
<dbReference type="Proteomes" id="UP000030012">
    <property type="component" value="Unassembled WGS sequence"/>
</dbReference>
<evidence type="ECO:0000256" key="1">
    <source>
        <dbReference type="HAMAP-Rule" id="MF_00707"/>
    </source>
</evidence>
<dbReference type="InterPro" id="IPR008310">
    <property type="entry name" value="UPF0735_ACT_dom-cont"/>
</dbReference>
<gene>
    <name evidence="3" type="ORF">Z968_11280</name>
</gene>
<dbReference type="HAMAP" id="MF_00707">
    <property type="entry name" value="UPF0735"/>
    <property type="match status" value="1"/>
</dbReference>
<evidence type="ECO:0000259" key="2">
    <source>
        <dbReference type="PROSITE" id="PS51671"/>
    </source>
</evidence>
<dbReference type="RefSeq" id="WP_039256101.1">
    <property type="nucleotide sequence ID" value="NZ_JENJ01000065.1"/>
</dbReference>
<dbReference type="SUPFAM" id="SSF55021">
    <property type="entry name" value="ACT-like"/>
    <property type="match status" value="1"/>
</dbReference>
<name>A0A0A0HZN0_CLONO</name>
<dbReference type="EMBL" id="JENJ01000065">
    <property type="protein sequence ID" value="KGM94639.1"/>
    <property type="molecule type" value="Genomic_DNA"/>
</dbReference>
<dbReference type="OrthoDB" id="9788773at2"/>
<proteinExistence type="inferred from homology"/>
<feature type="domain" description="ACT" evidence="2">
    <location>
        <begin position="68"/>
        <end position="143"/>
    </location>
</feature>
<dbReference type="PIRSF" id="PIRSF025624">
    <property type="entry name" value="ACT_PheB"/>
    <property type="match status" value="1"/>
</dbReference>
<reference evidence="3 4" key="1">
    <citation type="submission" date="2014-01" db="EMBL/GenBank/DDBJ databases">
        <title>Plasmidome dynamics in the species complex Clostridium novyi sensu lato converts strains of independent lineages into distinctly different pathogens.</title>
        <authorList>
            <person name="Skarin H."/>
            <person name="Segerman B."/>
        </authorList>
    </citation>
    <scope>NUCLEOTIDE SEQUENCE [LARGE SCALE GENOMIC DNA]</scope>
    <source>
        <strain evidence="3 4">4552</strain>
    </source>
</reference>